<dbReference type="InterPro" id="IPR015424">
    <property type="entry name" value="PyrdxlP-dep_Trfase"/>
</dbReference>
<comment type="similarity">
    <text evidence="2 4">Belongs to the threonine aldolase family.</text>
</comment>
<organism evidence="6 7">
    <name type="scientific">Salinibacterium xinjiangense</name>
    <dbReference type="NCBI Taxonomy" id="386302"/>
    <lineage>
        <taxon>Bacteria</taxon>
        <taxon>Bacillati</taxon>
        <taxon>Actinomycetota</taxon>
        <taxon>Actinomycetes</taxon>
        <taxon>Micrococcales</taxon>
        <taxon>Microbacteriaceae</taxon>
        <taxon>Salinibacterium</taxon>
    </lineage>
</organism>
<evidence type="ECO:0000256" key="2">
    <source>
        <dbReference type="ARBA" id="ARBA00006966"/>
    </source>
</evidence>
<comment type="catalytic activity">
    <reaction evidence="4">
        <text>L-threonine = acetaldehyde + glycine</text>
        <dbReference type="Rhea" id="RHEA:19625"/>
        <dbReference type="ChEBI" id="CHEBI:15343"/>
        <dbReference type="ChEBI" id="CHEBI:57305"/>
        <dbReference type="ChEBI" id="CHEBI:57926"/>
        <dbReference type="EC" id="4.1.2.48"/>
    </reaction>
</comment>
<dbReference type="EMBL" id="OCST01000003">
    <property type="protein sequence ID" value="SOE66675.1"/>
    <property type="molecule type" value="Genomic_DNA"/>
</dbReference>
<gene>
    <name evidence="6" type="ORF">SAMN06296378_1776</name>
</gene>
<dbReference type="AlphaFoldDB" id="A0A2C8ZNB3"/>
<evidence type="ECO:0000313" key="6">
    <source>
        <dbReference type="EMBL" id="SOE66675.1"/>
    </source>
</evidence>
<dbReference type="RefSeq" id="WP_097060848.1">
    <property type="nucleotide sequence ID" value="NZ_BMLC01000001.1"/>
</dbReference>
<dbReference type="Pfam" id="PF01212">
    <property type="entry name" value="Beta_elim_lyase"/>
    <property type="match status" value="1"/>
</dbReference>
<protein>
    <recommendedName>
        <fullName evidence="4">L-threonine aldolase</fullName>
        <ecNumber evidence="4">4.1.2.48</ecNumber>
    </recommendedName>
</protein>
<reference evidence="6 7" key="1">
    <citation type="submission" date="2017-09" db="EMBL/GenBank/DDBJ databases">
        <authorList>
            <person name="Ehlers B."/>
            <person name="Leendertz F.H."/>
        </authorList>
    </citation>
    <scope>NUCLEOTIDE SEQUENCE [LARGE SCALE GENOMIC DNA]</scope>
    <source>
        <strain evidence="6 7">CGMCC 1.05381</strain>
    </source>
</reference>
<dbReference type="EC" id="4.1.2.48" evidence="4"/>
<comment type="function">
    <text evidence="4">Catalyzes the cleavage of L-allo-threonine and L-threonine to glycine and acetaldehyde.</text>
</comment>
<dbReference type="InterPro" id="IPR015421">
    <property type="entry name" value="PyrdxlP-dep_Trfase_major"/>
</dbReference>
<name>A0A2C8ZNB3_9MICO</name>
<dbReference type="OrthoDB" id="9774495at2"/>
<evidence type="ECO:0000313" key="7">
    <source>
        <dbReference type="Proteomes" id="UP000219440"/>
    </source>
</evidence>
<keyword evidence="3 4" id="KW-0663">Pyridoxal phosphate</keyword>
<evidence type="ECO:0000256" key="4">
    <source>
        <dbReference type="PIRNR" id="PIRNR038940"/>
    </source>
</evidence>
<dbReference type="GO" id="GO:0006567">
    <property type="term" value="P:L-threonine catabolic process"/>
    <property type="evidence" value="ECO:0007669"/>
    <property type="project" value="UniProtKB-UniRule"/>
</dbReference>
<dbReference type="GO" id="GO:0008732">
    <property type="term" value="F:L-allo-threonine aldolase activity"/>
    <property type="evidence" value="ECO:0007669"/>
    <property type="project" value="RHEA"/>
</dbReference>
<dbReference type="Gene3D" id="3.40.640.10">
    <property type="entry name" value="Type I PLP-dependent aspartate aminotransferase-like (Major domain)"/>
    <property type="match status" value="1"/>
</dbReference>
<dbReference type="Proteomes" id="UP000219440">
    <property type="component" value="Unassembled WGS sequence"/>
</dbReference>
<comment type="cofactor">
    <cofactor evidence="1 4">
        <name>pyridoxal 5'-phosphate</name>
        <dbReference type="ChEBI" id="CHEBI:597326"/>
    </cofactor>
</comment>
<keyword evidence="4" id="KW-0456">Lyase</keyword>
<sequence length="349" mass="36636">MFERVFSSDNTAGVSPGIVAALAEQAGGRAVPYGADDVTERVTGRLRDVFECELDVLIVSTGSAANGLALAALTPPWGAVLCHGDSHINNDEAGAPEFFSNGAKLVSLPGDDGKLHPDTLAAAVNRGRGEVQSVQPSVVSVTQATETGSVYSLAELGELTGIARGAGLATHMDGARFTNALVSIGATPADMTWRSGVDILSFGATKNGTMNAEAVVVFDRSKTIELRYRQKRAGQLASKMRFQAAQLDAYLTDDLWLQNAAHANGMAARLAHGLASIPGTSVIGTPRANLLFVTLAESTISSLLVDGFSFYRDRWDPTRVRFVTAFTTTEADVDDLLAAIEAASPPPLD</sequence>
<dbReference type="PANTHER" id="PTHR48097">
    <property type="entry name" value="L-THREONINE ALDOLASE-RELATED"/>
    <property type="match status" value="1"/>
</dbReference>
<evidence type="ECO:0000256" key="3">
    <source>
        <dbReference type="ARBA" id="ARBA00022898"/>
    </source>
</evidence>
<evidence type="ECO:0000256" key="1">
    <source>
        <dbReference type="ARBA" id="ARBA00001933"/>
    </source>
</evidence>
<dbReference type="InterPro" id="IPR001597">
    <property type="entry name" value="ArAA_b-elim_lyase/Thr_aldolase"/>
</dbReference>
<proteinExistence type="inferred from homology"/>
<dbReference type="InterPro" id="IPR026273">
    <property type="entry name" value="Low_specificity_L-TA_bact"/>
</dbReference>
<dbReference type="SUPFAM" id="SSF53383">
    <property type="entry name" value="PLP-dependent transferases"/>
    <property type="match status" value="1"/>
</dbReference>
<keyword evidence="7" id="KW-1185">Reference proteome</keyword>
<dbReference type="Gene3D" id="3.90.1150.10">
    <property type="entry name" value="Aspartate Aminotransferase, domain 1"/>
    <property type="match status" value="1"/>
</dbReference>
<comment type="catalytic activity">
    <reaction evidence="4">
        <text>L-allo-threonine = acetaldehyde + glycine</text>
        <dbReference type="Rhea" id="RHEA:26209"/>
        <dbReference type="ChEBI" id="CHEBI:15343"/>
        <dbReference type="ChEBI" id="CHEBI:57305"/>
        <dbReference type="ChEBI" id="CHEBI:58585"/>
        <dbReference type="EC" id="4.1.2.48"/>
    </reaction>
</comment>
<dbReference type="InterPro" id="IPR015422">
    <property type="entry name" value="PyrdxlP-dep_Trfase_small"/>
</dbReference>
<accession>A0A2C8ZNB3</accession>
<dbReference type="PANTHER" id="PTHR48097:SF5">
    <property type="entry name" value="LOW SPECIFICITY L-THREONINE ALDOLASE"/>
    <property type="match status" value="1"/>
</dbReference>
<dbReference type="PIRSF" id="PIRSF038940">
    <property type="entry name" value="Low_specificity_LTA"/>
    <property type="match status" value="1"/>
</dbReference>
<feature type="domain" description="Aromatic amino acid beta-eliminating lyase/threonine aldolase" evidence="5">
    <location>
        <begin position="6"/>
        <end position="293"/>
    </location>
</feature>
<evidence type="ECO:0000259" key="5">
    <source>
        <dbReference type="Pfam" id="PF01212"/>
    </source>
</evidence>